<accession>A0ABV6KBZ3</accession>
<dbReference type="Proteomes" id="UP001589838">
    <property type="component" value="Unassembled WGS sequence"/>
</dbReference>
<sequence>MRLISICPSNTELVAYLGLTEHLVGVDDFSDWPKQVKQLPRLGPDLSIRIDDVEALEPELVLASLSVPGMERNVEELQKRGIPHVVYNPNSLADIRHNFLDLGKRTNCQLKAQQVINAYDNFLNTYKEHSSGIDPVSLYWEWWPKPVFTPGQQNWLTEISQLAGGQNIYAHTNKASIQTDWNDVYNHNPDHICLAWVGIQTEKIKADLLWKRPNWNKLQALQENQVHILEEDLYCRPSPRLLLGLKKLAAILHPNHMPANDGIDPLLSFISEKERGWLN</sequence>
<dbReference type="InterPro" id="IPR002491">
    <property type="entry name" value="ABC_transptr_periplasmic_BD"/>
</dbReference>
<reference evidence="3 4" key="1">
    <citation type="submission" date="2024-09" db="EMBL/GenBank/DDBJ databases">
        <authorList>
            <person name="Sun Q."/>
            <person name="Mori K."/>
        </authorList>
    </citation>
    <scope>NUCLEOTIDE SEQUENCE [LARGE SCALE GENOMIC DNA]</scope>
    <source>
        <strain evidence="3 4">NCAIM B.02610</strain>
    </source>
</reference>
<comment type="caution">
    <text evidence="3">The sequence shown here is derived from an EMBL/GenBank/DDBJ whole genome shotgun (WGS) entry which is preliminary data.</text>
</comment>
<dbReference type="EMBL" id="JBHLUX010000008">
    <property type="protein sequence ID" value="MFC0469603.1"/>
    <property type="molecule type" value="Genomic_DNA"/>
</dbReference>
<dbReference type="PANTHER" id="PTHR30535">
    <property type="entry name" value="VITAMIN B12-BINDING PROTEIN"/>
    <property type="match status" value="1"/>
</dbReference>
<protein>
    <submittedName>
        <fullName evidence="3">Cobalamin-binding protein</fullName>
    </submittedName>
</protein>
<name>A0ABV6KBZ3_9BACI</name>
<keyword evidence="4" id="KW-1185">Reference proteome</keyword>
<gene>
    <name evidence="3" type="ORF">ACFFHM_03435</name>
</gene>
<feature type="domain" description="Fe/B12 periplasmic-binding" evidence="2">
    <location>
        <begin position="2"/>
        <end position="256"/>
    </location>
</feature>
<organism evidence="3 4">
    <name type="scientific">Halalkalibacter kiskunsagensis</name>
    <dbReference type="NCBI Taxonomy" id="1548599"/>
    <lineage>
        <taxon>Bacteria</taxon>
        <taxon>Bacillati</taxon>
        <taxon>Bacillota</taxon>
        <taxon>Bacilli</taxon>
        <taxon>Bacillales</taxon>
        <taxon>Bacillaceae</taxon>
        <taxon>Halalkalibacter</taxon>
    </lineage>
</organism>
<dbReference type="Pfam" id="PF01497">
    <property type="entry name" value="Peripla_BP_2"/>
    <property type="match status" value="1"/>
</dbReference>
<evidence type="ECO:0000313" key="4">
    <source>
        <dbReference type="Proteomes" id="UP001589838"/>
    </source>
</evidence>
<evidence type="ECO:0000313" key="3">
    <source>
        <dbReference type="EMBL" id="MFC0469603.1"/>
    </source>
</evidence>
<proteinExistence type="inferred from homology"/>
<comment type="similarity">
    <text evidence="1">Belongs to the bacterial solute-binding protein 8 family.</text>
</comment>
<dbReference type="SUPFAM" id="SSF53807">
    <property type="entry name" value="Helical backbone' metal receptor"/>
    <property type="match status" value="1"/>
</dbReference>
<dbReference type="RefSeq" id="WP_335962281.1">
    <property type="nucleotide sequence ID" value="NZ_JAXBLX010000026.1"/>
</dbReference>
<dbReference type="CDD" id="cd01144">
    <property type="entry name" value="BtuF"/>
    <property type="match status" value="1"/>
</dbReference>
<dbReference type="Gene3D" id="3.40.50.1980">
    <property type="entry name" value="Nitrogenase molybdenum iron protein domain"/>
    <property type="match status" value="2"/>
</dbReference>
<dbReference type="PANTHER" id="PTHR30535:SF34">
    <property type="entry name" value="MOLYBDATE-BINDING PROTEIN MOLA"/>
    <property type="match status" value="1"/>
</dbReference>
<dbReference type="InterPro" id="IPR050902">
    <property type="entry name" value="ABC_Transporter_SBP"/>
</dbReference>
<evidence type="ECO:0000259" key="2">
    <source>
        <dbReference type="PROSITE" id="PS50983"/>
    </source>
</evidence>
<dbReference type="PROSITE" id="PS50983">
    <property type="entry name" value="FE_B12_PBP"/>
    <property type="match status" value="1"/>
</dbReference>
<evidence type="ECO:0000256" key="1">
    <source>
        <dbReference type="ARBA" id="ARBA00008814"/>
    </source>
</evidence>